<dbReference type="RefSeq" id="WP_268778639.1">
    <property type="nucleotide sequence ID" value="NZ_JAPRAT010000002.1"/>
</dbReference>
<accession>A0A9J6R8I0</accession>
<dbReference type="AlphaFoldDB" id="A0A9J6R8I0"/>
<keyword evidence="3" id="KW-1185">Reference proteome</keyword>
<evidence type="ECO:0000259" key="1">
    <source>
        <dbReference type="Pfam" id="PF03819"/>
    </source>
</evidence>
<dbReference type="InterPro" id="IPR047046">
    <property type="entry name" value="YpjD/YvdC"/>
</dbReference>
<dbReference type="Pfam" id="PF03819">
    <property type="entry name" value="MazG"/>
    <property type="match status" value="1"/>
</dbReference>
<evidence type="ECO:0000313" key="3">
    <source>
        <dbReference type="Proteomes" id="UP001084197"/>
    </source>
</evidence>
<sequence length="118" mass="13842">MEGQNKATLHDMQDRVDTYISQFKEGYFRPLTMIARLSEEIGELAREVNHVYGEKPKKITEDENTIENELGDLLFVLLSFANSLHINLEDAFDQSMTKIETRDKDRWTKKEVECEQDE</sequence>
<proteinExistence type="predicted"/>
<dbReference type="PANTHER" id="PTHR42692">
    <property type="entry name" value="NUCLEOTIDE PYROPHOSPHOHYDROLASE"/>
    <property type="match status" value="1"/>
</dbReference>
<comment type="caution">
    <text evidence="2">The sequence shown here is derived from an EMBL/GenBank/DDBJ whole genome shotgun (WGS) entry which is preliminary data.</text>
</comment>
<dbReference type="PANTHER" id="PTHR42692:SF1">
    <property type="entry name" value="NUCLEOTIDE PYROPHOSPHOHYDROLASE"/>
    <property type="match status" value="1"/>
</dbReference>
<dbReference type="Proteomes" id="UP001084197">
    <property type="component" value="Unassembled WGS sequence"/>
</dbReference>
<gene>
    <name evidence="2" type="ORF">OWO01_01425</name>
</gene>
<dbReference type="InterPro" id="IPR004518">
    <property type="entry name" value="MazG-like_dom"/>
</dbReference>
<reference evidence="2" key="1">
    <citation type="submission" date="2022-11" db="EMBL/GenBank/DDBJ databases">
        <title>WGS of Natronobacillus azotifigens 24KS-1, an anaerobic diazotrophic haloalkaliphile from soda-rich habitats.</title>
        <authorList>
            <person name="Sorokin D.Y."/>
            <person name="Merkel A.Y."/>
        </authorList>
    </citation>
    <scope>NUCLEOTIDE SEQUENCE</scope>
    <source>
        <strain evidence="2">24KS-1</strain>
    </source>
</reference>
<dbReference type="CDD" id="cd11531">
    <property type="entry name" value="NTP-PPase_BsYpjD"/>
    <property type="match status" value="1"/>
</dbReference>
<dbReference type="EMBL" id="JAPRAT010000002">
    <property type="protein sequence ID" value="MCZ0701871.1"/>
    <property type="molecule type" value="Genomic_DNA"/>
</dbReference>
<organism evidence="2 3">
    <name type="scientific">Natronobacillus azotifigens</name>
    <dbReference type="NCBI Taxonomy" id="472978"/>
    <lineage>
        <taxon>Bacteria</taxon>
        <taxon>Bacillati</taxon>
        <taxon>Bacillota</taxon>
        <taxon>Bacilli</taxon>
        <taxon>Bacillales</taxon>
        <taxon>Bacillaceae</taxon>
        <taxon>Natronobacillus</taxon>
    </lineage>
</organism>
<dbReference type="PIRSF" id="PIRSF029904">
    <property type="entry name" value="UCP029904_pph"/>
    <property type="match status" value="1"/>
</dbReference>
<protein>
    <submittedName>
        <fullName evidence="2">Nucleotide pyrophosphohydrolase</fullName>
    </submittedName>
</protein>
<name>A0A9J6R8I0_9BACI</name>
<dbReference type="SUPFAM" id="SSF101386">
    <property type="entry name" value="all-alpha NTP pyrophosphatases"/>
    <property type="match status" value="1"/>
</dbReference>
<feature type="domain" description="NTP pyrophosphohydrolase MazG-like" evidence="1">
    <location>
        <begin position="29"/>
        <end position="107"/>
    </location>
</feature>
<dbReference type="InterPro" id="IPR012359">
    <property type="entry name" value="MazG-related_YpjD"/>
</dbReference>
<evidence type="ECO:0000313" key="2">
    <source>
        <dbReference type="EMBL" id="MCZ0701871.1"/>
    </source>
</evidence>
<dbReference type="Gene3D" id="1.10.287.1080">
    <property type="entry name" value="MazG-like"/>
    <property type="match status" value="1"/>
</dbReference>